<organism evidence="1 2">
    <name type="scientific">Streptomyces blastmyceticus</name>
    <dbReference type="NCBI Taxonomy" id="68180"/>
    <lineage>
        <taxon>Bacteria</taxon>
        <taxon>Bacillati</taxon>
        <taxon>Actinomycetota</taxon>
        <taxon>Actinomycetes</taxon>
        <taxon>Kitasatosporales</taxon>
        <taxon>Streptomycetaceae</taxon>
        <taxon>Streptomyces</taxon>
    </lineage>
</organism>
<sequence length="365" mass="39827">MPTKGLRRFMPRASTVVMMAAALALLAIAGYGTKPQWQPWWYAATICDGHLSASDLADVLPNKRLQAGKEEMGSESGHMKCGVNTDDRHSALAVDVYSKPDEVARELNLEFTIPHEPRYVFPKGIPGFYGEFGPLIIQECPAWGRDPEGRKQRIVTRVMGNWDKENVTPSSLRIATAMANAAAAKLHCGAAPLPRPKQAMPDGQKAVPLNGVSGTPCEWIAKAPLPRNKSGTPWKVAVQTDDQAPITACTLVDAKSGHPMARFNGWYGDWSDRPFETLVTANVEIPSGYHHGDALMSEHFGRATARCDGEPANYQASSYTADDEQHISGSELQPLLESFARDQSKRHGCTALKLPTKGVYPNTHL</sequence>
<reference evidence="2" key="1">
    <citation type="journal article" date="2019" name="Int. J. Syst. Evol. Microbiol.">
        <title>The Global Catalogue of Microorganisms (GCM) 10K type strain sequencing project: providing services to taxonomists for standard genome sequencing and annotation.</title>
        <authorList>
            <consortium name="The Broad Institute Genomics Platform"/>
            <consortium name="The Broad Institute Genome Sequencing Center for Infectious Disease"/>
            <person name="Wu L."/>
            <person name="Ma J."/>
        </authorList>
    </citation>
    <scope>NUCLEOTIDE SEQUENCE [LARGE SCALE GENOMIC DNA]</scope>
    <source>
        <strain evidence="2">JCM 4565</strain>
    </source>
</reference>
<accession>A0ABP3HL34</accession>
<dbReference type="Proteomes" id="UP001500063">
    <property type="component" value="Unassembled WGS sequence"/>
</dbReference>
<dbReference type="EMBL" id="BAAABW010000029">
    <property type="protein sequence ID" value="GAA0373299.1"/>
    <property type="molecule type" value="Genomic_DNA"/>
</dbReference>
<comment type="caution">
    <text evidence="1">The sequence shown here is derived from an EMBL/GenBank/DDBJ whole genome shotgun (WGS) entry which is preliminary data.</text>
</comment>
<name>A0ABP3HL34_9ACTN</name>
<evidence type="ECO:0000313" key="2">
    <source>
        <dbReference type="Proteomes" id="UP001500063"/>
    </source>
</evidence>
<evidence type="ECO:0000313" key="1">
    <source>
        <dbReference type="EMBL" id="GAA0373299.1"/>
    </source>
</evidence>
<protein>
    <recommendedName>
        <fullName evidence="3">DUF2599 domain-containing protein</fullName>
    </recommendedName>
</protein>
<evidence type="ECO:0008006" key="3">
    <source>
        <dbReference type="Google" id="ProtNLM"/>
    </source>
</evidence>
<gene>
    <name evidence="1" type="ORF">GCM10010319_59520</name>
</gene>
<keyword evidence="2" id="KW-1185">Reference proteome</keyword>
<dbReference type="RefSeq" id="WP_344122747.1">
    <property type="nucleotide sequence ID" value="NZ_BAAABW010000029.1"/>
</dbReference>
<proteinExistence type="predicted"/>